<accession>J3NEI4</accession>
<evidence type="ECO:0000313" key="3">
    <source>
        <dbReference type="Proteomes" id="UP000006038"/>
    </source>
</evidence>
<reference evidence="2" key="1">
    <citation type="journal article" date="2013" name="Nat. Commun.">
        <title>Whole-genome sequencing of Oryza brachyantha reveals mechanisms underlying Oryza genome evolution.</title>
        <authorList>
            <person name="Chen J."/>
            <person name="Huang Q."/>
            <person name="Gao D."/>
            <person name="Wang J."/>
            <person name="Lang Y."/>
            <person name="Liu T."/>
            <person name="Li B."/>
            <person name="Bai Z."/>
            <person name="Luis Goicoechea J."/>
            <person name="Liang C."/>
            <person name="Chen C."/>
            <person name="Zhang W."/>
            <person name="Sun S."/>
            <person name="Liao Y."/>
            <person name="Zhang X."/>
            <person name="Yang L."/>
            <person name="Song C."/>
            <person name="Wang M."/>
            <person name="Shi J."/>
            <person name="Liu G."/>
            <person name="Liu J."/>
            <person name="Zhou H."/>
            <person name="Zhou W."/>
            <person name="Yu Q."/>
            <person name="An N."/>
            <person name="Chen Y."/>
            <person name="Cai Q."/>
            <person name="Wang B."/>
            <person name="Liu B."/>
            <person name="Min J."/>
            <person name="Huang Y."/>
            <person name="Wu H."/>
            <person name="Li Z."/>
            <person name="Zhang Y."/>
            <person name="Yin Y."/>
            <person name="Song W."/>
            <person name="Jiang J."/>
            <person name="Jackson S.A."/>
            <person name="Wing R.A."/>
            <person name="Wang J."/>
            <person name="Chen M."/>
        </authorList>
    </citation>
    <scope>NUCLEOTIDE SEQUENCE [LARGE SCALE GENOMIC DNA]</scope>
    <source>
        <strain evidence="2">cv. IRGC 101232</strain>
    </source>
</reference>
<keyword evidence="1" id="KW-0472">Membrane</keyword>
<feature type="transmembrane region" description="Helical" evidence="1">
    <location>
        <begin position="52"/>
        <end position="69"/>
    </location>
</feature>
<reference evidence="2" key="2">
    <citation type="submission" date="2013-04" db="UniProtKB">
        <authorList>
            <consortium name="EnsemblPlants"/>
        </authorList>
    </citation>
    <scope>IDENTIFICATION</scope>
</reference>
<dbReference type="HOGENOM" id="CLU_2726206_0_0_1"/>
<dbReference type="Proteomes" id="UP000006038">
    <property type="component" value="Chromosome 12"/>
</dbReference>
<name>J3NEI4_ORYBR</name>
<organism evidence="2">
    <name type="scientific">Oryza brachyantha</name>
    <name type="common">malo sina</name>
    <dbReference type="NCBI Taxonomy" id="4533"/>
    <lineage>
        <taxon>Eukaryota</taxon>
        <taxon>Viridiplantae</taxon>
        <taxon>Streptophyta</taxon>
        <taxon>Embryophyta</taxon>
        <taxon>Tracheophyta</taxon>
        <taxon>Spermatophyta</taxon>
        <taxon>Magnoliopsida</taxon>
        <taxon>Liliopsida</taxon>
        <taxon>Poales</taxon>
        <taxon>Poaceae</taxon>
        <taxon>BOP clade</taxon>
        <taxon>Oryzoideae</taxon>
        <taxon>Oryzeae</taxon>
        <taxon>Oryzinae</taxon>
        <taxon>Oryza</taxon>
    </lineage>
</organism>
<sequence>MPGRASVQSCRFYLHMAQNEGVRPSVLKTKLSVHFGARSSVRSFTDDESPLAILYSSPPAVLFFSFLLARRS</sequence>
<dbReference type="Gramene" id="OB12G23920.1">
    <property type="protein sequence ID" value="OB12G23920.1"/>
    <property type="gene ID" value="OB12G23920"/>
</dbReference>
<evidence type="ECO:0000256" key="1">
    <source>
        <dbReference type="SAM" id="Phobius"/>
    </source>
</evidence>
<evidence type="ECO:0000313" key="2">
    <source>
        <dbReference type="EnsemblPlants" id="OB12G23920.1"/>
    </source>
</evidence>
<protein>
    <submittedName>
        <fullName evidence="2">Uncharacterized protein</fullName>
    </submittedName>
</protein>
<dbReference type="EnsemblPlants" id="OB12G23920.1">
    <property type="protein sequence ID" value="OB12G23920.1"/>
    <property type="gene ID" value="OB12G23920"/>
</dbReference>
<keyword evidence="3" id="KW-1185">Reference proteome</keyword>
<keyword evidence="1" id="KW-0812">Transmembrane</keyword>
<proteinExistence type="predicted"/>
<dbReference type="AlphaFoldDB" id="J3NEI4"/>
<keyword evidence="1" id="KW-1133">Transmembrane helix</keyword>